<feature type="transmembrane region" description="Helical" evidence="1">
    <location>
        <begin position="75"/>
        <end position="95"/>
    </location>
</feature>
<organism evidence="2 3">
    <name type="scientific">Shinella sumterensis</name>
    <dbReference type="NCBI Taxonomy" id="1967501"/>
    <lineage>
        <taxon>Bacteria</taxon>
        <taxon>Pseudomonadati</taxon>
        <taxon>Pseudomonadota</taxon>
        <taxon>Alphaproteobacteria</taxon>
        <taxon>Hyphomicrobiales</taxon>
        <taxon>Rhizobiaceae</taxon>
        <taxon>Shinella</taxon>
    </lineage>
</organism>
<reference evidence="2 3" key="1">
    <citation type="submission" date="2023-08" db="EMBL/GenBank/DDBJ databases">
        <title>Pathogen: clinical or host-associated sample.</title>
        <authorList>
            <person name="Hergert J."/>
            <person name="Casey R."/>
            <person name="Wagner J."/>
            <person name="Young E.L."/>
            <person name="Oakeson K.F."/>
        </authorList>
    </citation>
    <scope>NUCLEOTIDE SEQUENCE [LARGE SCALE GENOMIC DNA]</scope>
    <source>
        <strain evidence="2 3">1760953</strain>
    </source>
</reference>
<accession>A0AA50CK99</accession>
<gene>
    <name evidence="2" type="ORF">Q9313_14225</name>
</gene>
<dbReference type="AlphaFoldDB" id="A0AA50CK99"/>
<evidence type="ECO:0000313" key="3">
    <source>
        <dbReference type="Proteomes" id="UP001234585"/>
    </source>
</evidence>
<feature type="transmembrane region" description="Helical" evidence="1">
    <location>
        <begin position="101"/>
        <end position="122"/>
    </location>
</feature>
<evidence type="ECO:0000256" key="1">
    <source>
        <dbReference type="SAM" id="Phobius"/>
    </source>
</evidence>
<keyword evidence="3" id="KW-1185">Reference proteome</keyword>
<keyword evidence="1" id="KW-0472">Membrane</keyword>
<feature type="transmembrane region" description="Helical" evidence="1">
    <location>
        <begin position="43"/>
        <end position="63"/>
    </location>
</feature>
<keyword evidence="1" id="KW-1133">Transmembrane helix</keyword>
<keyword evidence="1" id="KW-0812">Transmembrane</keyword>
<evidence type="ECO:0000313" key="2">
    <source>
        <dbReference type="EMBL" id="WLR96846.1"/>
    </source>
</evidence>
<feature type="transmembrane region" description="Helical" evidence="1">
    <location>
        <begin position="12"/>
        <end position="31"/>
    </location>
</feature>
<proteinExistence type="predicted"/>
<dbReference type="EMBL" id="CP132302">
    <property type="protein sequence ID" value="WLR96846.1"/>
    <property type="molecule type" value="Genomic_DNA"/>
</dbReference>
<protein>
    <submittedName>
        <fullName evidence="2">Uncharacterized protein</fullName>
    </submittedName>
</protein>
<dbReference type="Proteomes" id="UP001234585">
    <property type="component" value="Chromosome"/>
</dbReference>
<name>A0AA50CK99_9HYPH</name>
<sequence>MFAALNRNLLQSVLLADGVFSLAVAALFFAIPGPVGALVGPFATPALVNGLAAFFLLWGLFHLALGRQAPPSAAAVRLAIAGDGLWVIGSIAVLVAGRDGLTLTGIALVAVAAVAVADILLLKQIGLIRQQRAAVA</sequence>
<dbReference type="RefSeq" id="WP_306037049.1">
    <property type="nucleotide sequence ID" value="NZ_CP132302.1"/>
</dbReference>